<evidence type="ECO:0000313" key="1">
    <source>
        <dbReference type="EMBL" id="RUS79703.1"/>
    </source>
</evidence>
<gene>
    <name evidence="1" type="ORF">EGW08_012537</name>
</gene>
<dbReference type="OrthoDB" id="10369108at2759"/>
<dbReference type="InterPro" id="IPR008978">
    <property type="entry name" value="HSP20-like_chaperone"/>
</dbReference>
<accession>A0A433TDW6</accession>
<dbReference type="AlphaFoldDB" id="A0A433TDW6"/>
<dbReference type="CDD" id="cd06463">
    <property type="entry name" value="p23_like"/>
    <property type="match status" value="1"/>
</dbReference>
<dbReference type="EMBL" id="RQTK01000433">
    <property type="protein sequence ID" value="RUS79703.1"/>
    <property type="molecule type" value="Genomic_DNA"/>
</dbReference>
<comment type="caution">
    <text evidence="1">The sequence shown here is derived from an EMBL/GenBank/DDBJ whole genome shotgun (WGS) entry which is preliminary data.</text>
</comment>
<sequence length="138" mass="15841">MPDDDHTDYKVLKRVLGEVCSRDHHKGVVTVEIPCDKLIPTDNRNLPKGGTCNVRFGPESACRSFKVKLELIDEKKKTRTLWNFELRRLPGPIDKQKSSWTIVKGMIVFKLHKLEENDDWTPLVQARGIDQLLSDESS</sequence>
<protein>
    <submittedName>
        <fullName evidence="1">Uncharacterized protein</fullName>
    </submittedName>
</protein>
<proteinExistence type="predicted"/>
<name>A0A433TDW6_ELYCH</name>
<organism evidence="1 2">
    <name type="scientific">Elysia chlorotica</name>
    <name type="common">Eastern emerald elysia</name>
    <name type="synonym">Sea slug</name>
    <dbReference type="NCBI Taxonomy" id="188477"/>
    <lineage>
        <taxon>Eukaryota</taxon>
        <taxon>Metazoa</taxon>
        <taxon>Spiralia</taxon>
        <taxon>Lophotrochozoa</taxon>
        <taxon>Mollusca</taxon>
        <taxon>Gastropoda</taxon>
        <taxon>Heterobranchia</taxon>
        <taxon>Euthyneura</taxon>
        <taxon>Panpulmonata</taxon>
        <taxon>Sacoglossa</taxon>
        <taxon>Placobranchoidea</taxon>
        <taxon>Plakobranchidae</taxon>
        <taxon>Elysia</taxon>
    </lineage>
</organism>
<dbReference type="Proteomes" id="UP000271974">
    <property type="component" value="Unassembled WGS sequence"/>
</dbReference>
<reference evidence="1 2" key="1">
    <citation type="submission" date="2019-01" db="EMBL/GenBank/DDBJ databases">
        <title>A draft genome assembly of the solar-powered sea slug Elysia chlorotica.</title>
        <authorList>
            <person name="Cai H."/>
            <person name="Li Q."/>
            <person name="Fang X."/>
            <person name="Li J."/>
            <person name="Curtis N.E."/>
            <person name="Altenburger A."/>
            <person name="Shibata T."/>
            <person name="Feng M."/>
            <person name="Maeda T."/>
            <person name="Schwartz J.A."/>
            <person name="Shigenobu S."/>
            <person name="Lundholm N."/>
            <person name="Nishiyama T."/>
            <person name="Yang H."/>
            <person name="Hasebe M."/>
            <person name="Li S."/>
            <person name="Pierce S.K."/>
            <person name="Wang J."/>
        </authorList>
    </citation>
    <scope>NUCLEOTIDE SEQUENCE [LARGE SCALE GENOMIC DNA]</scope>
    <source>
        <strain evidence="1">EC2010</strain>
        <tissue evidence="1">Whole organism of an adult</tissue>
    </source>
</reference>
<evidence type="ECO:0000313" key="2">
    <source>
        <dbReference type="Proteomes" id="UP000271974"/>
    </source>
</evidence>
<dbReference type="SUPFAM" id="SSF49764">
    <property type="entry name" value="HSP20-like chaperones"/>
    <property type="match status" value="1"/>
</dbReference>
<dbReference type="Gene3D" id="2.60.40.790">
    <property type="match status" value="1"/>
</dbReference>
<keyword evidence="2" id="KW-1185">Reference proteome</keyword>